<keyword evidence="1" id="KW-0472">Membrane</keyword>
<keyword evidence="1" id="KW-0812">Transmembrane</keyword>
<evidence type="ECO:0000256" key="1">
    <source>
        <dbReference type="SAM" id="Phobius"/>
    </source>
</evidence>
<dbReference type="RefSeq" id="WP_091653111.1">
    <property type="nucleotide sequence ID" value="NZ_FOVW01000005.1"/>
</dbReference>
<dbReference type="Proteomes" id="UP000199564">
    <property type="component" value="Unassembled WGS sequence"/>
</dbReference>
<feature type="transmembrane region" description="Helical" evidence="1">
    <location>
        <begin position="18"/>
        <end position="37"/>
    </location>
</feature>
<keyword evidence="1" id="KW-1133">Transmembrane helix</keyword>
<reference evidence="3" key="1">
    <citation type="submission" date="2016-10" db="EMBL/GenBank/DDBJ databases">
        <authorList>
            <person name="Varghese N."/>
            <person name="Submissions S."/>
        </authorList>
    </citation>
    <scope>NUCLEOTIDE SEQUENCE [LARGE SCALE GENOMIC DNA]</scope>
    <source>
        <strain evidence="3">DSM 15282</strain>
    </source>
</reference>
<feature type="transmembrane region" description="Helical" evidence="1">
    <location>
        <begin position="43"/>
        <end position="64"/>
    </location>
</feature>
<evidence type="ECO:0000313" key="3">
    <source>
        <dbReference type="Proteomes" id="UP000199564"/>
    </source>
</evidence>
<sequence>MEMTAHPFQNSGSNRITFIKHAGITLGVLLIIMAFQGSFSSTWILPLIFTPIAAGIGGIIFKNTEELRYSSGLKQAFGWVIGIAGYLLLIPMALAL</sequence>
<gene>
    <name evidence="2" type="ORF">SAMN04488519_10517</name>
</gene>
<evidence type="ECO:0000313" key="2">
    <source>
        <dbReference type="EMBL" id="SFO26273.1"/>
    </source>
</evidence>
<organism evidence="2 3">
    <name type="scientific">Algoriphagus ornithinivorans</name>
    <dbReference type="NCBI Taxonomy" id="226506"/>
    <lineage>
        <taxon>Bacteria</taxon>
        <taxon>Pseudomonadati</taxon>
        <taxon>Bacteroidota</taxon>
        <taxon>Cytophagia</taxon>
        <taxon>Cytophagales</taxon>
        <taxon>Cyclobacteriaceae</taxon>
        <taxon>Algoriphagus</taxon>
    </lineage>
</organism>
<accession>A0A1I5FRQ7</accession>
<proteinExistence type="predicted"/>
<keyword evidence="3" id="KW-1185">Reference proteome</keyword>
<protein>
    <submittedName>
        <fullName evidence="2">Uncharacterized protein</fullName>
    </submittedName>
</protein>
<feature type="transmembrane region" description="Helical" evidence="1">
    <location>
        <begin position="76"/>
        <end position="95"/>
    </location>
</feature>
<name>A0A1I5FRQ7_9BACT</name>
<dbReference type="EMBL" id="FOVW01000005">
    <property type="protein sequence ID" value="SFO26273.1"/>
    <property type="molecule type" value="Genomic_DNA"/>
</dbReference>
<dbReference type="AlphaFoldDB" id="A0A1I5FRQ7"/>